<organism evidence="4 5">
    <name type="scientific">Vibrio porteresiae DSM 19223</name>
    <dbReference type="NCBI Taxonomy" id="1123496"/>
    <lineage>
        <taxon>Bacteria</taxon>
        <taxon>Pseudomonadati</taxon>
        <taxon>Pseudomonadota</taxon>
        <taxon>Gammaproteobacteria</taxon>
        <taxon>Vibrionales</taxon>
        <taxon>Vibrionaceae</taxon>
        <taxon>Vibrio</taxon>
    </lineage>
</organism>
<dbReference type="PROSITE" id="PS50977">
    <property type="entry name" value="HTH_TETR_2"/>
    <property type="match status" value="1"/>
</dbReference>
<evidence type="ECO:0000313" key="5">
    <source>
        <dbReference type="Proteomes" id="UP001304071"/>
    </source>
</evidence>
<dbReference type="Pfam" id="PF14246">
    <property type="entry name" value="TetR_C_7"/>
    <property type="match status" value="1"/>
</dbReference>
<dbReference type="InterPro" id="IPR036271">
    <property type="entry name" value="Tet_transcr_reg_TetR-rel_C_sf"/>
</dbReference>
<dbReference type="InterPro" id="IPR009057">
    <property type="entry name" value="Homeodomain-like_sf"/>
</dbReference>
<reference evidence="4 5" key="1">
    <citation type="submission" date="2023-11" db="EMBL/GenBank/DDBJ databases">
        <title>Plant-associative lifestyle of Vibrio porteresiae and its evolutionary dynamics.</title>
        <authorList>
            <person name="Rameshkumar N."/>
            <person name="Kirti K."/>
        </authorList>
    </citation>
    <scope>NUCLEOTIDE SEQUENCE [LARGE SCALE GENOMIC DNA]</scope>
    <source>
        <strain evidence="4 5">MSSRF30</strain>
    </source>
</reference>
<keyword evidence="5" id="KW-1185">Reference proteome</keyword>
<dbReference type="Gene3D" id="1.10.10.60">
    <property type="entry name" value="Homeodomain-like"/>
    <property type="match status" value="1"/>
</dbReference>
<gene>
    <name evidence="4" type="ORF">R8Z52_21965</name>
</gene>
<dbReference type="PANTHER" id="PTHR30055:SF146">
    <property type="entry name" value="HTH-TYPE TRANSCRIPTIONAL DUAL REGULATOR CECR"/>
    <property type="match status" value="1"/>
</dbReference>
<dbReference type="InterPro" id="IPR050109">
    <property type="entry name" value="HTH-type_TetR-like_transc_reg"/>
</dbReference>
<dbReference type="Gene3D" id="1.10.357.10">
    <property type="entry name" value="Tetracycline Repressor, domain 2"/>
    <property type="match status" value="1"/>
</dbReference>
<protein>
    <submittedName>
        <fullName evidence="4">TetR/AcrR family transcriptional regulator</fullName>
    </submittedName>
</protein>
<sequence>MTTEDVKLERVLQGATEVFLQQGYTAATTDMIQKSAGVSKATVYTRYPNKQALFTAVIERQCKLLTHNIIQCLPQSKDILSTLTDIGTRYLTLLLSKEGLALYRTIVAETPRFPELGRIFYQSGPKVVLDQVTKYITQAANEGQLAVQQVGARNAAVLFLSLLRGESQLQCVTHPDFHPTEVLIEEWVNQAIITFRQAFFVGDPNA</sequence>
<dbReference type="RefSeq" id="WP_261897576.1">
    <property type="nucleotide sequence ID" value="NZ_AP024896.1"/>
</dbReference>
<dbReference type="InterPro" id="IPR001647">
    <property type="entry name" value="HTH_TetR"/>
</dbReference>
<dbReference type="Proteomes" id="UP001304071">
    <property type="component" value="Chromosome 2"/>
</dbReference>
<evidence type="ECO:0000313" key="4">
    <source>
        <dbReference type="EMBL" id="WPC75595.1"/>
    </source>
</evidence>
<proteinExistence type="predicted"/>
<dbReference type="EMBL" id="CP138204">
    <property type="protein sequence ID" value="WPC75595.1"/>
    <property type="molecule type" value="Genomic_DNA"/>
</dbReference>
<name>A0ABZ0QGN1_9VIBR</name>
<accession>A0ABZ0QGN1</accession>
<dbReference type="PANTHER" id="PTHR30055">
    <property type="entry name" value="HTH-TYPE TRANSCRIPTIONAL REGULATOR RUTR"/>
    <property type="match status" value="1"/>
</dbReference>
<keyword evidence="1 2" id="KW-0238">DNA-binding</keyword>
<feature type="DNA-binding region" description="H-T-H motif" evidence="2">
    <location>
        <begin position="28"/>
        <end position="47"/>
    </location>
</feature>
<evidence type="ECO:0000256" key="1">
    <source>
        <dbReference type="ARBA" id="ARBA00023125"/>
    </source>
</evidence>
<dbReference type="SUPFAM" id="SSF46689">
    <property type="entry name" value="Homeodomain-like"/>
    <property type="match status" value="1"/>
</dbReference>
<dbReference type="InterPro" id="IPR039536">
    <property type="entry name" value="TetR_C_Proteobacteria"/>
</dbReference>
<evidence type="ECO:0000256" key="2">
    <source>
        <dbReference type="PROSITE-ProRule" id="PRU00335"/>
    </source>
</evidence>
<dbReference type="Pfam" id="PF00440">
    <property type="entry name" value="TetR_N"/>
    <property type="match status" value="1"/>
</dbReference>
<dbReference type="PRINTS" id="PR00455">
    <property type="entry name" value="HTHTETR"/>
</dbReference>
<evidence type="ECO:0000259" key="3">
    <source>
        <dbReference type="PROSITE" id="PS50977"/>
    </source>
</evidence>
<dbReference type="SUPFAM" id="SSF48498">
    <property type="entry name" value="Tetracyclin repressor-like, C-terminal domain"/>
    <property type="match status" value="1"/>
</dbReference>
<feature type="domain" description="HTH tetR-type" evidence="3">
    <location>
        <begin position="5"/>
        <end position="65"/>
    </location>
</feature>